<sequence>MAIPVINAIINFSTGAGFASPMILDAGVLGVNALADTTSVVVDVSDLVDSIKTTRGRSATADLFQTGTLSLRIIDQTGAFNPMNPASPYTGLLTPMRKVVITATYATTTYPIFAGYITSYSTTTPKDVGDVVYTTIQAVDGFRLANNAQITTVTGATAGQTTGTRVGKLLDAIGWPTGQRDIDTGQTTVQADPGTLRNALSALQTIESTEYGALYMDALGNYVFQDRLLTSSSVAGTPVVFNDNGTGISYNNALWKLDDSLVFNKASITRTGGTAQVASNQSSIDKYFLHSYQETNLLMETDADALNNAQAYVASRSETAIRCDAITLDLYTDNYNAGIVAALNLDFFDPVTITTTQPGSSTLTKTLQVFGVSHDIRPSSWKTTLQTLEPIIDSFILNSTLSGVLGTSTLSY</sequence>
<accession>A0A6J5RK62</accession>
<name>A0A6J5RK62_9CAUD</name>
<evidence type="ECO:0000313" key="1">
    <source>
        <dbReference type="EMBL" id="CAB4167345.1"/>
    </source>
</evidence>
<protein>
    <submittedName>
        <fullName evidence="3">Uncharacterized protein</fullName>
    </submittedName>
</protein>
<dbReference type="EMBL" id="LR796999">
    <property type="protein sequence ID" value="CAB4180244.1"/>
    <property type="molecule type" value="Genomic_DNA"/>
</dbReference>
<dbReference type="EMBL" id="LR797201">
    <property type="protein sequence ID" value="CAB4194118.1"/>
    <property type="molecule type" value="Genomic_DNA"/>
</dbReference>
<proteinExistence type="predicted"/>
<evidence type="ECO:0000313" key="2">
    <source>
        <dbReference type="EMBL" id="CAB4180244.1"/>
    </source>
</evidence>
<gene>
    <name evidence="2" type="ORF">UFOVP1042_13</name>
    <name evidence="3" type="ORF">UFOVP1262_8</name>
    <name evidence="1" type="ORF">UFOVP863_11</name>
</gene>
<reference evidence="3" key="1">
    <citation type="submission" date="2020-05" db="EMBL/GenBank/DDBJ databases">
        <authorList>
            <person name="Chiriac C."/>
            <person name="Salcher M."/>
            <person name="Ghai R."/>
            <person name="Kavagutti S V."/>
        </authorList>
    </citation>
    <scope>NUCLEOTIDE SEQUENCE</scope>
</reference>
<dbReference type="EMBL" id="LR796801">
    <property type="protein sequence ID" value="CAB4167345.1"/>
    <property type="molecule type" value="Genomic_DNA"/>
</dbReference>
<evidence type="ECO:0000313" key="3">
    <source>
        <dbReference type="EMBL" id="CAB4194118.1"/>
    </source>
</evidence>
<organism evidence="3">
    <name type="scientific">uncultured Caudovirales phage</name>
    <dbReference type="NCBI Taxonomy" id="2100421"/>
    <lineage>
        <taxon>Viruses</taxon>
        <taxon>Duplodnaviria</taxon>
        <taxon>Heunggongvirae</taxon>
        <taxon>Uroviricota</taxon>
        <taxon>Caudoviricetes</taxon>
        <taxon>Peduoviridae</taxon>
        <taxon>Maltschvirus</taxon>
        <taxon>Maltschvirus maltsch</taxon>
    </lineage>
</organism>